<reference evidence="2" key="2">
    <citation type="submission" date="2020-09" db="EMBL/GenBank/DDBJ databases">
        <authorList>
            <person name="Sun Q."/>
            <person name="Zhou Y."/>
        </authorList>
    </citation>
    <scope>NUCLEOTIDE SEQUENCE</scope>
    <source>
        <strain evidence="2">CGMCC 1.12426</strain>
    </source>
</reference>
<feature type="chain" id="PRO_5037114572" evidence="1">
    <location>
        <begin position="27"/>
        <end position="417"/>
    </location>
</feature>
<protein>
    <submittedName>
        <fullName evidence="2">Uncharacterized protein</fullName>
    </submittedName>
</protein>
<dbReference type="RefSeq" id="WP_150494817.1">
    <property type="nucleotide sequence ID" value="NZ_BMFA01000002.1"/>
</dbReference>
<gene>
    <name evidence="2" type="ORF">GCM10011316_10580</name>
</gene>
<dbReference type="AlphaFoldDB" id="A0A916TEJ8"/>
<evidence type="ECO:0000313" key="3">
    <source>
        <dbReference type="Proteomes" id="UP000605148"/>
    </source>
</evidence>
<dbReference type="EMBL" id="BMFA01000002">
    <property type="protein sequence ID" value="GGB40393.1"/>
    <property type="molecule type" value="Genomic_DNA"/>
</dbReference>
<keyword evidence="3" id="KW-1185">Reference proteome</keyword>
<organism evidence="2 3">
    <name type="scientific">Roseibium aquae</name>
    <dbReference type="NCBI Taxonomy" id="1323746"/>
    <lineage>
        <taxon>Bacteria</taxon>
        <taxon>Pseudomonadati</taxon>
        <taxon>Pseudomonadota</taxon>
        <taxon>Alphaproteobacteria</taxon>
        <taxon>Hyphomicrobiales</taxon>
        <taxon>Stappiaceae</taxon>
        <taxon>Roseibium</taxon>
    </lineage>
</organism>
<feature type="signal peptide" evidence="1">
    <location>
        <begin position="1"/>
        <end position="26"/>
    </location>
</feature>
<name>A0A916TEJ8_9HYPH</name>
<proteinExistence type="predicted"/>
<dbReference type="OrthoDB" id="7671802at2"/>
<keyword evidence="1" id="KW-0732">Signal</keyword>
<reference evidence="2" key="1">
    <citation type="journal article" date="2014" name="Int. J. Syst. Evol. Microbiol.">
        <title>Complete genome sequence of Corynebacterium casei LMG S-19264T (=DSM 44701T), isolated from a smear-ripened cheese.</title>
        <authorList>
            <consortium name="US DOE Joint Genome Institute (JGI-PGF)"/>
            <person name="Walter F."/>
            <person name="Albersmeier A."/>
            <person name="Kalinowski J."/>
            <person name="Ruckert C."/>
        </authorList>
    </citation>
    <scope>NUCLEOTIDE SEQUENCE</scope>
    <source>
        <strain evidence="2">CGMCC 1.12426</strain>
    </source>
</reference>
<dbReference type="Proteomes" id="UP000605148">
    <property type="component" value="Unassembled WGS sequence"/>
</dbReference>
<accession>A0A916TEJ8</accession>
<sequence length="417" mass="44634">MVSRICLGLSVSCLLVALCGPAPGFAEGFETPPVQDPEAVLGDNASGPGYGVLAPIRSDGFLRLYELRTDRGIERISGDGLLHLRINDIRALMALQGLEANASFMEGLKEAARKPGEFIESAIEDPAGTARSTVSGVGRLFGRVSRGVSNVVTGHGGSPEDLAKAITGQDRARRELAVQIGVDPYTAYAPLAEKLDQTASVTTAGEWTVSAITALLPGGMVVGLARSAESFRTMIIDSTPAELRDRTAATFAEAGVSPDIVQAFFQNPHYTQTEQVIFAYRLNEMTGVGQRSLLVERAADARTRDEAYFHLRRIVLTETYHRETAPLSQFKIVAGYPIALRLDGAAALVAPLDMVSWTETTSAAFTAIAEAFERQPFPPTRVDFVMTGDITDTAAVQIASFGWEVTANMPMPEGPVK</sequence>
<evidence type="ECO:0000256" key="1">
    <source>
        <dbReference type="SAM" id="SignalP"/>
    </source>
</evidence>
<evidence type="ECO:0000313" key="2">
    <source>
        <dbReference type="EMBL" id="GGB40393.1"/>
    </source>
</evidence>
<comment type="caution">
    <text evidence="2">The sequence shown here is derived from an EMBL/GenBank/DDBJ whole genome shotgun (WGS) entry which is preliminary data.</text>
</comment>